<accession>A0ABS7XCY0</accession>
<proteinExistence type="predicted"/>
<evidence type="ECO:0000259" key="1">
    <source>
        <dbReference type="Pfam" id="PF04965"/>
    </source>
</evidence>
<dbReference type="Pfam" id="PF04965">
    <property type="entry name" value="GPW_gp25"/>
    <property type="match status" value="1"/>
</dbReference>
<dbReference type="SUPFAM" id="SSF160719">
    <property type="entry name" value="gpW/gp25-like"/>
    <property type="match status" value="1"/>
</dbReference>
<reference evidence="2 3" key="1">
    <citation type="submission" date="2021-08" db="EMBL/GenBank/DDBJ databases">
        <title>Rheinheimera aquimaris sp. nov., isolated from seawater of the East Sea in Korea.</title>
        <authorList>
            <person name="Kim K.H."/>
            <person name="Wenting R."/>
            <person name="Kim K.R."/>
            <person name="Jeon C.O."/>
        </authorList>
    </citation>
    <scope>NUCLEOTIDE SEQUENCE [LARGE SCALE GENOMIC DNA]</scope>
    <source>
        <strain evidence="2 3">MA-13</strain>
    </source>
</reference>
<gene>
    <name evidence="2" type="primary">tssE</name>
    <name evidence="2" type="ORF">I4W93_017610</name>
</gene>
<name>A0ABS7XCY0_9GAMM</name>
<protein>
    <submittedName>
        <fullName evidence="2">Type VI secretion system baseplate subunit TssE</fullName>
    </submittedName>
</protein>
<dbReference type="EMBL" id="JAERPS020000007">
    <property type="protein sequence ID" value="MBZ9613414.1"/>
    <property type="molecule type" value="Genomic_DNA"/>
</dbReference>
<organism evidence="2 3">
    <name type="scientific">Rheinheimera maricola</name>
    <dbReference type="NCBI Taxonomy" id="2793282"/>
    <lineage>
        <taxon>Bacteria</taxon>
        <taxon>Pseudomonadati</taxon>
        <taxon>Pseudomonadota</taxon>
        <taxon>Gammaproteobacteria</taxon>
        <taxon>Chromatiales</taxon>
        <taxon>Chromatiaceae</taxon>
        <taxon>Rheinheimera</taxon>
    </lineage>
</organism>
<evidence type="ECO:0000313" key="2">
    <source>
        <dbReference type="EMBL" id="MBZ9613414.1"/>
    </source>
</evidence>
<dbReference type="Proteomes" id="UP000663814">
    <property type="component" value="Unassembled WGS sequence"/>
</dbReference>
<sequence>MSKVQKKESYLMRRVKTGVDGKTTSVEFDHHVYKQTVFLHLQKIFNIRQGSCLANPDYGLPDFNDLDMKYGFSIAVKEVVKAIKENIEKYESGLKRVRVNFVRDETKPLELRFEIVGVLTARGLSERVRLETRKSSSGILEVV</sequence>
<dbReference type="InterPro" id="IPR007048">
    <property type="entry name" value="IraD/Gp25-like"/>
</dbReference>
<comment type="caution">
    <text evidence="2">The sequence shown here is derived from an EMBL/GenBank/DDBJ whole genome shotgun (WGS) entry which is preliminary data.</text>
</comment>
<feature type="domain" description="IraD/Gp25-like" evidence="1">
    <location>
        <begin position="34"/>
        <end position="121"/>
    </location>
</feature>
<dbReference type="RefSeq" id="WP_205312151.1">
    <property type="nucleotide sequence ID" value="NZ_JAERPS020000007.1"/>
</dbReference>
<dbReference type="NCBIfam" id="TIGR03357">
    <property type="entry name" value="VI_zyme"/>
    <property type="match status" value="1"/>
</dbReference>
<dbReference type="InterPro" id="IPR017737">
    <property type="entry name" value="TssE1-like"/>
</dbReference>
<evidence type="ECO:0000313" key="3">
    <source>
        <dbReference type="Proteomes" id="UP000663814"/>
    </source>
</evidence>
<dbReference type="Gene3D" id="3.10.450.40">
    <property type="match status" value="1"/>
</dbReference>
<keyword evidence="3" id="KW-1185">Reference proteome</keyword>